<feature type="domain" description="GST N-terminal" evidence="1">
    <location>
        <begin position="1"/>
        <end position="82"/>
    </location>
</feature>
<dbReference type="RefSeq" id="XP_017769369.1">
    <property type="nucleotide sequence ID" value="XM_017913880.1"/>
</dbReference>
<dbReference type="Proteomes" id="UP000695000">
    <property type="component" value="Unplaced"/>
</dbReference>
<dbReference type="SFLD" id="SFLDG00358">
    <property type="entry name" value="Main_(cytGST)"/>
    <property type="match status" value="1"/>
</dbReference>
<dbReference type="Pfam" id="PF02798">
    <property type="entry name" value="GST_N"/>
    <property type="match status" value="1"/>
</dbReference>
<gene>
    <name evidence="3" type="primary">LOC108557386</name>
</gene>
<dbReference type="PROSITE" id="PS50404">
    <property type="entry name" value="GST_NTER"/>
    <property type="match status" value="1"/>
</dbReference>
<dbReference type="InterPro" id="IPR004045">
    <property type="entry name" value="Glutathione_S-Trfase_N"/>
</dbReference>
<dbReference type="SUPFAM" id="SSF52833">
    <property type="entry name" value="Thioredoxin-like"/>
    <property type="match status" value="1"/>
</dbReference>
<keyword evidence="2" id="KW-1185">Reference proteome</keyword>
<dbReference type="Gene3D" id="1.20.1050.10">
    <property type="match status" value="1"/>
</dbReference>
<reference evidence="3" key="1">
    <citation type="submission" date="2025-08" db="UniProtKB">
        <authorList>
            <consortium name="RefSeq"/>
        </authorList>
    </citation>
    <scope>IDENTIFICATION</scope>
    <source>
        <tissue evidence="3">Whole Larva</tissue>
    </source>
</reference>
<dbReference type="InterPro" id="IPR036249">
    <property type="entry name" value="Thioredoxin-like_sf"/>
</dbReference>
<protein>
    <submittedName>
        <fullName evidence="3">Glutathione S-transferase 1-like</fullName>
    </submittedName>
</protein>
<feature type="non-terminal residue" evidence="3">
    <location>
        <position position="154"/>
    </location>
</feature>
<organism evidence="2 3">
    <name type="scientific">Nicrophorus vespilloides</name>
    <name type="common">Boreal carrion beetle</name>
    <dbReference type="NCBI Taxonomy" id="110193"/>
    <lineage>
        <taxon>Eukaryota</taxon>
        <taxon>Metazoa</taxon>
        <taxon>Ecdysozoa</taxon>
        <taxon>Arthropoda</taxon>
        <taxon>Hexapoda</taxon>
        <taxon>Insecta</taxon>
        <taxon>Pterygota</taxon>
        <taxon>Neoptera</taxon>
        <taxon>Endopterygota</taxon>
        <taxon>Coleoptera</taxon>
        <taxon>Polyphaga</taxon>
        <taxon>Staphyliniformia</taxon>
        <taxon>Silphidae</taxon>
        <taxon>Nicrophorinae</taxon>
        <taxon>Nicrophorus</taxon>
    </lineage>
</organism>
<evidence type="ECO:0000259" key="1">
    <source>
        <dbReference type="PROSITE" id="PS50404"/>
    </source>
</evidence>
<dbReference type="PROSITE" id="PS51354">
    <property type="entry name" value="GLUTAREDOXIN_2"/>
    <property type="match status" value="1"/>
</dbReference>
<evidence type="ECO:0000313" key="3">
    <source>
        <dbReference type="RefSeq" id="XP_017769369.1"/>
    </source>
</evidence>
<proteinExistence type="predicted"/>
<dbReference type="InterPro" id="IPR036282">
    <property type="entry name" value="Glutathione-S-Trfase_C_sf"/>
</dbReference>
<sequence length="154" mass="17362">MSLKLYSVSDGPPSLAVRQGLKALGVDYTLINVDFGLGEHMTDEYAKMNPQKEIPVLDDDGFMLSESNAILQYLADKYGKDDKLYPKDPKARAVVNQRLCFNMSTYYRSISEHVVSSLISLPGRSMDVLTSELRSIYDRIQTPLHRNVNIGERT</sequence>
<evidence type="ECO:0000313" key="2">
    <source>
        <dbReference type="Proteomes" id="UP000695000"/>
    </source>
</evidence>
<accession>A0ABM1M469</accession>
<dbReference type="Gene3D" id="3.40.30.10">
    <property type="entry name" value="Glutaredoxin"/>
    <property type="match status" value="1"/>
</dbReference>
<dbReference type="PANTHER" id="PTHR43969">
    <property type="entry name" value="GLUTATHIONE S TRANSFERASE D10, ISOFORM A-RELATED"/>
    <property type="match status" value="1"/>
</dbReference>
<dbReference type="InterPro" id="IPR040079">
    <property type="entry name" value="Glutathione_S-Trfase"/>
</dbReference>
<name>A0ABM1M469_NICVS</name>
<dbReference type="GeneID" id="108557386"/>
<dbReference type="SFLD" id="SFLDS00019">
    <property type="entry name" value="Glutathione_Transferase_(cytos"/>
    <property type="match status" value="1"/>
</dbReference>
<dbReference type="SUPFAM" id="SSF47616">
    <property type="entry name" value="GST C-terminal domain-like"/>
    <property type="match status" value="1"/>
</dbReference>
<dbReference type="PANTHER" id="PTHR43969:SF7">
    <property type="entry name" value="GST-CONTAINING FLYWCH ZINC-FINGER PROTEIN"/>
    <property type="match status" value="1"/>
</dbReference>